<keyword evidence="2" id="KW-0472">Membrane</keyword>
<gene>
    <name evidence="3" type="ORF">WNY77_00725</name>
</gene>
<evidence type="ECO:0000256" key="1">
    <source>
        <dbReference type="SAM" id="MobiDB-lite"/>
    </source>
</evidence>
<comment type="caution">
    <text evidence="3">The sequence shown here is derived from an EMBL/GenBank/DDBJ whole genome shotgun (WGS) entry which is preliminary data.</text>
</comment>
<keyword evidence="2" id="KW-0812">Transmembrane</keyword>
<feature type="transmembrane region" description="Helical" evidence="2">
    <location>
        <begin position="21"/>
        <end position="40"/>
    </location>
</feature>
<feature type="transmembrane region" description="Helical" evidence="2">
    <location>
        <begin position="1569"/>
        <end position="1593"/>
    </location>
</feature>
<feature type="transmembrane region" description="Helical" evidence="2">
    <location>
        <begin position="831"/>
        <end position="856"/>
    </location>
</feature>
<feature type="compositionally biased region" description="Low complexity" evidence="1">
    <location>
        <begin position="121"/>
        <end position="144"/>
    </location>
</feature>
<feature type="transmembrane region" description="Helical" evidence="2">
    <location>
        <begin position="340"/>
        <end position="364"/>
    </location>
</feature>
<evidence type="ECO:0000313" key="3">
    <source>
        <dbReference type="EMBL" id="MEM5495909.1"/>
    </source>
</evidence>
<feature type="transmembrane region" description="Helical" evidence="2">
    <location>
        <begin position="376"/>
        <end position="397"/>
    </location>
</feature>
<proteinExistence type="predicted"/>
<feature type="transmembrane region" description="Helical" evidence="2">
    <location>
        <begin position="877"/>
        <end position="898"/>
    </location>
</feature>
<organism evidence="3 4">
    <name type="scientific">Paraglaciecola mesophila</name>
    <dbReference type="NCBI Taxonomy" id="197222"/>
    <lineage>
        <taxon>Bacteria</taxon>
        <taxon>Pseudomonadati</taxon>
        <taxon>Pseudomonadota</taxon>
        <taxon>Gammaproteobacteria</taxon>
        <taxon>Alteromonadales</taxon>
        <taxon>Alteromonadaceae</taxon>
        <taxon>Paraglaciecola</taxon>
    </lineage>
</organism>
<dbReference type="RefSeq" id="WP_342880554.1">
    <property type="nucleotide sequence ID" value="NZ_JBBMQS010000001.1"/>
</dbReference>
<feature type="transmembrane region" description="Helical" evidence="2">
    <location>
        <begin position="1125"/>
        <end position="1145"/>
    </location>
</feature>
<feature type="transmembrane region" description="Helical" evidence="2">
    <location>
        <begin position="945"/>
        <end position="965"/>
    </location>
</feature>
<sequence>MSEKSVAQNTLSPSKTPKRRLFLLFIILLCAAGLYTYLYYSNIEEGSSNNNLYRILYEASNTLNENLDKIKRAHDYSESETSIRSLMPSYQRTSDNLTRETATTLLYQLSAQQIHIKDVSESTSTSEKNETTAPEETTPSSSSELDASDAIPASETESGIQAQGKITAPNALDNDANVSDDAMSETGTDSEQRSETEPKSQKKFSATLDVEDILPTPQAGFSQYLFASKEGEVLASVGHEKTISIVDLTSINRAFLRQESRSLLSMAEEAEIKGEVPLPSYSSHIDITLSYGKYRVFAFPFALDIPLQYEHEGKTSTLNHLYLIGLMPRAKLIQQSTTSWNASLLVVSVVSLLFMLALVRLFLLPVTHSITPATRNLTHLISYAFFIVVLSLLLAYLQKYIVRYDKDLRAMDYGSTIAQEMEHDVYEVFNKLAQYRTFYQTLQKSTDTYKNDGQTRVRDKQLTQIDLLDNFHKGLLSIADTPCLNVADHKRARDEVKRAQAEHGANNNESPNFSNLPNAAVNAKNQFFIRYACKGTQLTIESDLHKANLIDYLNDDDTLPDDAQIIDFFAQNLALEHSPNESLDTYVASSPQANPPLKILNIFLLNKDGFILTPSFYFVENNVLPAGFELSNRDYFKKIRDQKGWRLPPKNDDSLQSNGYNQVFIQRLLNVNNATRGTTISMPLHDGSNAGIHDHASRNVGEIEHGNKRYADVIAADVLLPSISLAKPAPMDMTFMVVDRDNGEVLFHSDASRSLVENLYYSGNHSPVLSQRIRAALDNTDAENSTVNQAIDGFYHGQAGRFFVRPSVIDKWAVVVFYPNDSLDALMTSQFMFLCISFAVFVTFLACTSWLLGRLFDTDKLKQVVNLPATFDTKEMLHISSTLIGIMYCLFTFTHLAIYPQESAGYWVTFIAIGTLLVIFYFGYRGYKLLFESAGESFSIHGKGTKGAVFLALGLGALALVQALYLKSVMTIPLKNLAHYYQYQDCNKLNRERAEIAALGLTRFPNSITKHRMKAAALLKGSGEVNKPMTQQTKMRKLKEQCEHYSSAVTPDDFPNALDLISATQDWPWLDSFIAFSHTPETNEQIDEGKYNETQYMGGDVSTTSGKAVKSAYDRLANYELTMPVWAMMLGVIAITLMLIAWLHFNRVTLWQRLYYSSFFLRHIRGLNLPMHSEDCEQISPQLTLKVDSAKPNGIDLTTLLHLTPLTEEGAVPKPHITPQETPQKTEQKNQSKETIGAQSLACFALLLQNSPCLQHFKQEKVDLPNVKMVLHIGPEMTGFAIEMWDIEVCLEVPKLRNELLGLLMELKSLVLLGKIESLTLYAGFYSLQRVKMKDPLGQVNDTAKLAHADYLSWADCLLDFNVILPAKITQQIDQDVLHDEIDMFRDLACLFAINEPRTVPADELVLPLKGPSFSSLSRALNWFAKENIHRVYDNVKQPPSKLYSTRYWATINYILLKAGALYRYKWELCSNAEKLALYNLAKGQYINPKNSEMIEHLALAGLIKVERRHVAIINQSFAHFVLHAESPESMSQLVNDGEAGTWKSYRVPLGLLLVLVIGAVALTSGQSLYIIAASLAGVIGTIASLTTSANMLRGHLRE</sequence>
<keyword evidence="4" id="KW-1185">Reference proteome</keyword>
<feature type="region of interest" description="Disordered" evidence="1">
    <location>
        <begin position="1211"/>
        <end position="1232"/>
    </location>
</feature>
<feature type="compositionally biased region" description="Basic and acidic residues" evidence="1">
    <location>
        <begin position="190"/>
        <end position="200"/>
    </location>
</feature>
<keyword evidence="2" id="KW-1133">Transmembrane helix</keyword>
<dbReference type="EMBL" id="JBBMQS010000001">
    <property type="protein sequence ID" value="MEM5495909.1"/>
    <property type="molecule type" value="Genomic_DNA"/>
</dbReference>
<dbReference type="Proteomes" id="UP001461163">
    <property type="component" value="Unassembled WGS sequence"/>
</dbReference>
<evidence type="ECO:0000313" key="4">
    <source>
        <dbReference type="Proteomes" id="UP001461163"/>
    </source>
</evidence>
<accession>A0ABU9SPU7</accession>
<feature type="transmembrane region" description="Helical" evidence="2">
    <location>
        <begin position="904"/>
        <end position="924"/>
    </location>
</feature>
<protein>
    <submittedName>
        <fullName evidence="3">Uncharacterized protein</fullName>
    </submittedName>
</protein>
<feature type="transmembrane region" description="Helical" evidence="2">
    <location>
        <begin position="1546"/>
        <end position="1563"/>
    </location>
</feature>
<feature type="region of interest" description="Disordered" evidence="1">
    <location>
        <begin position="117"/>
        <end position="204"/>
    </location>
</feature>
<name>A0ABU9SPU7_9ALTE</name>
<evidence type="ECO:0000256" key="2">
    <source>
        <dbReference type="SAM" id="Phobius"/>
    </source>
</evidence>
<reference evidence="3 4" key="1">
    <citation type="submission" date="2024-03" db="EMBL/GenBank/DDBJ databases">
        <title>Community enrichment and isolation of bacterial strains for fucoidan degradation.</title>
        <authorList>
            <person name="Sichert A."/>
        </authorList>
    </citation>
    <scope>NUCLEOTIDE SEQUENCE [LARGE SCALE GENOMIC DNA]</scope>
    <source>
        <strain evidence="3 4">AS12</strain>
    </source>
</reference>